<evidence type="ECO:0000313" key="2">
    <source>
        <dbReference type="Proteomes" id="UP000324222"/>
    </source>
</evidence>
<keyword evidence="2" id="KW-1185">Reference proteome</keyword>
<dbReference type="EMBL" id="VSRR010019089">
    <property type="protein sequence ID" value="MPC61910.1"/>
    <property type="molecule type" value="Genomic_DNA"/>
</dbReference>
<sequence length="122" mass="13696">MAASIEFYKEQAKKMLYEKNKFTDILAQVEAKTQVKREYLALGASLSRCRPASSSSGVLEEIRRDKVLLCKKGDDEYEGRGQDCTQDEVLTGCTPLLSPAARRLATAGDWHRCSSDRSTFRL</sequence>
<dbReference type="AlphaFoldDB" id="A0A5B7GNZ9"/>
<comment type="caution">
    <text evidence="1">The sequence shown here is derived from an EMBL/GenBank/DDBJ whole genome shotgun (WGS) entry which is preliminary data.</text>
</comment>
<reference evidence="1 2" key="1">
    <citation type="submission" date="2019-05" db="EMBL/GenBank/DDBJ databases">
        <title>Another draft genome of Portunus trituberculatus and its Hox gene families provides insights of decapod evolution.</title>
        <authorList>
            <person name="Jeong J.-H."/>
            <person name="Song I."/>
            <person name="Kim S."/>
            <person name="Choi T."/>
            <person name="Kim D."/>
            <person name="Ryu S."/>
            <person name="Kim W."/>
        </authorList>
    </citation>
    <scope>NUCLEOTIDE SEQUENCE [LARGE SCALE GENOMIC DNA]</scope>
    <source>
        <tissue evidence="1">Muscle</tissue>
    </source>
</reference>
<protein>
    <submittedName>
        <fullName evidence="1">Uncharacterized protein</fullName>
    </submittedName>
</protein>
<accession>A0A5B7GNZ9</accession>
<dbReference type="Proteomes" id="UP000324222">
    <property type="component" value="Unassembled WGS sequence"/>
</dbReference>
<proteinExistence type="predicted"/>
<organism evidence="1 2">
    <name type="scientific">Portunus trituberculatus</name>
    <name type="common">Swimming crab</name>
    <name type="synonym">Neptunus trituberculatus</name>
    <dbReference type="NCBI Taxonomy" id="210409"/>
    <lineage>
        <taxon>Eukaryota</taxon>
        <taxon>Metazoa</taxon>
        <taxon>Ecdysozoa</taxon>
        <taxon>Arthropoda</taxon>
        <taxon>Crustacea</taxon>
        <taxon>Multicrustacea</taxon>
        <taxon>Malacostraca</taxon>
        <taxon>Eumalacostraca</taxon>
        <taxon>Eucarida</taxon>
        <taxon>Decapoda</taxon>
        <taxon>Pleocyemata</taxon>
        <taxon>Brachyura</taxon>
        <taxon>Eubrachyura</taxon>
        <taxon>Portunoidea</taxon>
        <taxon>Portunidae</taxon>
        <taxon>Portuninae</taxon>
        <taxon>Portunus</taxon>
    </lineage>
</organism>
<evidence type="ECO:0000313" key="1">
    <source>
        <dbReference type="EMBL" id="MPC61910.1"/>
    </source>
</evidence>
<dbReference type="OrthoDB" id="10009287at2759"/>
<gene>
    <name evidence="1" type="ORF">E2C01_055987</name>
</gene>
<name>A0A5B7GNZ9_PORTR</name>